<dbReference type="InterPro" id="IPR042070">
    <property type="entry name" value="PucR_C-HTH_sf"/>
</dbReference>
<gene>
    <name evidence="4" type="ORF">G7Y31_09630</name>
</gene>
<dbReference type="Pfam" id="PF14361">
    <property type="entry name" value="RsbRD_N"/>
    <property type="match status" value="1"/>
</dbReference>
<evidence type="ECO:0000313" key="4">
    <source>
        <dbReference type="EMBL" id="QPK78788.1"/>
    </source>
</evidence>
<name>A0A7T0KDI2_9CORY</name>
<dbReference type="InterPro" id="IPR025736">
    <property type="entry name" value="PucR_C-HTH_dom"/>
</dbReference>
<proteinExistence type="predicted"/>
<dbReference type="PANTHER" id="PTHR33744">
    <property type="entry name" value="CARBOHYDRATE DIACID REGULATOR"/>
    <property type="match status" value="1"/>
</dbReference>
<dbReference type="InterPro" id="IPR051448">
    <property type="entry name" value="CdaR-like_regulators"/>
</dbReference>
<dbReference type="KEGG" id="cliz:G7Y31_09630"/>
<dbReference type="RefSeq" id="WP_165010095.1">
    <property type="nucleotide sequence ID" value="NZ_CP064954.1"/>
</dbReference>
<evidence type="ECO:0000313" key="5">
    <source>
        <dbReference type="Proteomes" id="UP000594681"/>
    </source>
</evidence>
<feature type="region of interest" description="Disordered" evidence="1">
    <location>
        <begin position="1"/>
        <end position="21"/>
    </location>
</feature>
<dbReference type="InterPro" id="IPR025751">
    <property type="entry name" value="RsbRD_N_dom"/>
</dbReference>
<feature type="domain" description="RsbT co-antagonist protein RsbRD N-terminal" evidence="3">
    <location>
        <begin position="43"/>
        <end position="175"/>
    </location>
</feature>
<dbReference type="Gene3D" id="1.10.10.2840">
    <property type="entry name" value="PucR C-terminal helix-turn-helix domain"/>
    <property type="match status" value="1"/>
</dbReference>
<dbReference type="EMBL" id="CP064954">
    <property type="protein sequence ID" value="QPK78788.1"/>
    <property type="molecule type" value="Genomic_DNA"/>
</dbReference>
<accession>A0A7T0KDI2</accession>
<evidence type="ECO:0000259" key="3">
    <source>
        <dbReference type="Pfam" id="PF14361"/>
    </source>
</evidence>
<dbReference type="Pfam" id="PF13556">
    <property type="entry name" value="HTH_30"/>
    <property type="match status" value="1"/>
</dbReference>
<sequence length="391" mass="42162">MPQSPNPSQSPASSQGNSLAQKPTPSLLKLIGCLQQQMSTIEREATDKVYASQPAYAVVERAALDASTRRNLSVAVESLQRGAAPKPQELAAAQITARERFEVGIPVEQVLIGFRTSISVIHSYVLTLGMPLLDSAELVKASALLWEVSDAFTGRVVAVYAELEEAQNRSAHLAREHALRSILAGSAVLDDASLALLGLSRTQSYHAFVAAAPIPGVLCVASDDGAQGQAYLGLVRAGDSAGMAHLHHGQCVAVGKGMGLEGAGASADSAKAVFATARALGWEGVFSQRDLGWRLAIFAQDAVTEDYVGRFISRIDEVLVETMAAWLRCGRHVPRAAQELRVHVNTVRYRMERYAELTGFDAEDVDDLIGLLWALEFVGRYKKLRQSDRRK</sequence>
<evidence type="ECO:0000259" key="2">
    <source>
        <dbReference type="Pfam" id="PF13556"/>
    </source>
</evidence>
<dbReference type="AlphaFoldDB" id="A0A7T0KDI2"/>
<evidence type="ECO:0000256" key="1">
    <source>
        <dbReference type="SAM" id="MobiDB-lite"/>
    </source>
</evidence>
<protein>
    <submittedName>
        <fullName evidence="4">Helix-turn-helix domain-containing protein</fullName>
    </submittedName>
</protein>
<reference evidence="4 5" key="1">
    <citation type="submission" date="2020-11" db="EMBL/GenBank/DDBJ databases">
        <title>Corynebacterium sp. ZJ-599.</title>
        <authorList>
            <person name="Zhou J."/>
        </authorList>
    </citation>
    <scope>NUCLEOTIDE SEQUENCE [LARGE SCALE GENOMIC DNA]</scope>
    <source>
        <strain evidence="4 5">ZJ-599</strain>
    </source>
</reference>
<feature type="domain" description="PucR C-terminal helix-turn-helix" evidence="2">
    <location>
        <begin position="319"/>
        <end position="376"/>
    </location>
</feature>
<keyword evidence="5" id="KW-1185">Reference proteome</keyword>
<feature type="compositionally biased region" description="Low complexity" evidence="1">
    <location>
        <begin position="1"/>
        <end position="18"/>
    </location>
</feature>
<organism evidence="4 5">
    <name type="scientific">Corynebacterium lizhenjunii</name>
    <dbReference type="NCBI Taxonomy" id="2709394"/>
    <lineage>
        <taxon>Bacteria</taxon>
        <taxon>Bacillati</taxon>
        <taxon>Actinomycetota</taxon>
        <taxon>Actinomycetes</taxon>
        <taxon>Mycobacteriales</taxon>
        <taxon>Corynebacteriaceae</taxon>
        <taxon>Corynebacterium</taxon>
    </lineage>
</organism>
<dbReference type="Proteomes" id="UP000594681">
    <property type="component" value="Chromosome"/>
</dbReference>